<feature type="zinc finger region" description="dksA C4-type" evidence="4">
    <location>
        <begin position="131"/>
        <end position="155"/>
    </location>
</feature>
<keyword evidence="7" id="KW-1185">Reference proteome</keyword>
<dbReference type="SUPFAM" id="SSF109635">
    <property type="entry name" value="DnaK suppressor protein DksA, alpha-hairpin domain"/>
    <property type="match status" value="1"/>
</dbReference>
<protein>
    <submittedName>
        <fullName evidence="6">C4-type zinc finger protein, DksA/TraR family</fullName>
    </submittedName>
</protein>
<dbReference type="HOGENOM" id="CLU_043144_2_1_7"/>
<gene>
    <name evidence="6" type="ordered locus">DVU_0039</name>
</gene>
<accession>Q72G22</accession>
<dbReference type="EMBL" id="AE017285">
    <property type="protein sequence ID" value="AAS94523.1"/>
    <property type="molecule type" value="Genomic_DNA"/>
</dbReference>
<dbReference type="InterPro" id="IPR000962">
    <property type="entry name" value="Znf_DskA_TraR"/>
</dbReference>
<dbReference type="PANTHER" id="PTHR33823">
    <property type="entry name" value="RNA POLYMERASE-BINDING TRANSCRIPTION FACTOR DKSA-RELATED"/>
    <property type="match status" value="1"/>
</dbReference>
<dbReference type="eggNOG" id="COG1734">
    <property type="taxonomic scope" value="Bacteria"/>
</dbReference>
<dbReference type="KEGG" id="dvu:DVU_0039"/>
<evidence type="ECO:0000256" key="3">
    <source>
        <dbReference type="ARBA" id="ARBA00022833"/>
    </source>
</evidence>
<dbReference type="STRING" id="882.DVU_0039"/>
<dbReference type="EnsemblBacteria" id="AAS94523">
    <property type="protein sequence ID" value="AAS94523"/>
    <property type="gene ID" value="DVU_0039"/>
</dbReference>
<dbReference type="PATRIC" id="fig|882.5.peg.37"/>
<keyword evidence="3" id="KW-0862">Zinc</keyword>
<organism evidence="6 7">
    <name type="scientific">Nitratidesulfovibrio vulgaris (strain ATCC 29579 / DSM 644 / CCUG 34227 / NCIMB 8303 / VKM B-1760 / Hildenborough)</name>
    <name type="common">Desulfovibrio vulgaris</name>
    <dbReference type="NCBI Taxonomy" id="882"/>
    <lineage>
        <taxon>Bacteria</taxon>
        <taxon>Pseudomonadati</taxon>
        <taxon>Thermodesulfobacteriota</taxon>
        <taxon>Desulfovibrionia</taxon>
        <taxon>Desulfovibrionales</taxon>
        <taxon>Desulfovibrionaceae</taxon>
        <taxon>Nitratidesulfovibrio</taxon>
    </lineage>
</organism>
<proteinExistence type="predicted"/>
<evidence type="ECO:0000256" key="2">
    <source>
        <dbReference type="ARBA" id="ARBA00022771"/>
    </source>
</evidence>
<evidence type="ECO:0000313" key="6">
    <source>
        <dbReference type="EMBL" id="AAS94523.1"/>
    </source>
</evidence>
<dbReference type="AlphaFoldDB" id="Q72G22"/>
<sequence>MGRRAGPDRPSVTPASPAARRGLCLMVAGREVVRLTDLRAFCRHPLSATNEDTAMTDRQRSDIRDHLQRELDSLRRAAIMGGYEPCADENEFASRLAEMALSVTLLHRAEHRIGLLENALRRLEAYDYGVCEGCGEDIPVARLKASPATRLCVFCQQESECAPVAATDGERLTGRV</sequence>
<evidence type="ECO:0000256" key="1">
    <source>
        <dbReference type="ARBA" id="ARBA00022723"/>
    </source>
</evidence>
<dbReference type="SUPFAM" id="SSF57716">
    <property type="entry name" value="Glucocorticoid receptor-like (DNA-binding domain)"/>
    <property type="match status" value="1"/>
</dbReference>
<name>Q72G22_NITV2</name>
<keyword evidence="2" id="KW-0863">Zinc-finger</keyword>
<evidence type="ECO:0000256" key="4">
    <source>
        <dbReference type="PROSITE-ProRule" id="PRU00510"/>
    </source>
</evidence>
<reference evidence="6 7" key="1">
    <citation type="journal article" date="2004" name="Nat. Biotechnol.">
        <title>The genome sequence of the anaerobic, sulfate-reducing bacterium Desulfovibrio vulgaris Hildenborough.</title>
        <authorList>
            <person name="Heidelberg J.F."/>
            <person name="Seshadri R."/>
            <person name="Haveman S.A."/>
            <person name="Hemme C.L."/>
            <person name="Paulsen I.T."/>
            <person name="Kolonay J.F."/>
            <person name="Eisen J.A."/>
            <person name="Ward N."/>
            <person name="Methe B."/>
            <person name="Brinkac L.M."/>
            <person name="Daugherty S.C."/>
            <person name="Deboy R.T."/>
            <person name="Dodson R.J."/>
            <person name="Durkin A.S."/>
            <person name="Madupu R."/>
            <person name="Nelson W.C."/>
            <person name="Sullivan S.A."/>
            <person name="Fouts D."/>
            <person name="Haft D.H."/>
            <person name="Selengut J."/>
            <person name="Peterson J.D."/>
            <person name="Davidsen T.M."/>
            <person name="Zafar N."/>
            <person name="Zhou L."/>
            <person name="Radune D."/>
            <person name="Dimitrov G."/>
            <person name="Hance M."/>
            <person name="Tran K."/>
            <person name="Khouri H."/>
            <person name="Gill J."/>
            <person name="Utterback T.R."/>
            <person name="Feldblyum T.V."/>
            <person name="Wall J.D."/>
            <person name="Voordouw G."/>
            <person name="Fraser C.M."/>
        </authorList>
    </citation>
    <scope>NUCLEOTIDE SEQUENCE [LARGE SCALE GENOMIC DNA]</scope>
    <source>
        <strain evidence="7">ATCC 29579 / DSM 644 / NCIMB 8303 / VKM B-1760 / Hildenborough</strain>
    </source>
</reference>
<dbReference type="Proteomes" id="UP000002194">
    <property type="component" value="Chromosome"/>
</dbReference>
<dbReference type="InterPro" id="IPR020458">
    <property type="entry name" value="Znf_DskA_TraR_CS"/>
</dbReference>
<dbReference type="PaxDb" id="882-DVU_0039"/>
<evidence type="ECO:0000259" key="5">
    <source>
        <dbReference type="Pfam" id="PF01258"/>
    </source>
</evidence>
<dbReference type="PROSITE" id="PS51128">
    <property type="entry name" value="ZF_DKSA_2"/>
    <property type="match status" value="1"/>
</dbReference>
<dbReference type="PROSITE" id="PS01102">
    <property type="entry name" value="ZF_DKSA_1"/>
    <property type="match status" value="1"/>
</dbReference>
<dbReference type="PhylomeDB" id="Q72G22"/>
<evidence type="ECO:0000313" key="7">
    <source>
        <dbReference type="Proteomes" id="UP000002194"/>
    </source>
</evidence>
<dbReference type="Gene3D" id="1.20.120.910">
    <property type="entry name" value="DksA, coiled-coil domain"/>
    <property type="match status" value="1"/>
</dbReference>
<dbReference type="PANTHER" id="PTHR33823:SF4">
    <property type="entry name" value="GENERAL STRESS PROTEIN 16O"/>
    <property type="match status" value="1"/>
</dbReference>
<dbReference type="OrthoDB" id="9803742at2"/>
<dbReference type="GO" id="GO:0008270">
    <property type="term" value="F:zinc ion binding"/>
    <property type="evidence" value="ECO:0007669"/>
    <property type="project" value="UniProtKB-KW"/>
</dbReference>
<dbReference type="SMR" id="Q72G22"/>
<feature type="domain" description="Zinc finger DksA/TraR C4-type" evidence="5">
    <location>
        <begin position="127"/>
        <end position="160"/>
    </location>
</feature>
<dbReference type="InterPro" id="IPR037187">
    <property type="entry name" value="DnaK_N"/>
</dbReference>
<keyword evidence="1" id="KW-0479">Metal-binding</keyword>
<dbReference type="Pfam" id="PF01258">
    <property type="entry name" value="zf-dskA_traR"/>
    <property type="match status" value="1"/>
</dbReference>